<dbReference type="AlphaFoldDB" id="A0A2I2KY82"/>
<reference evidence="2 3" key="1">
    <citation type="submission" date="2017-06" db="EMBL/GenBank/DDBJ databases">
        <authorList>
            <person name="Kim H.J."/>
            <person name="Triplett B.A."/>
        </authorList>
    </citation>
    <scope>NUCLEOTIDE SEQUENCE [LARGE SCALE GENOMIC DNA]</scope>
    <source>
        <strain evidence="2">FRACA_ARgP5</strain>
    </source>
</reference>
<dbReference type="Gene3D" id="2.60.40.420">
    <property type="entry name" value="Cupredoxins - blue copper proteins"/>
    <property type="match status" value="1"/>
</dbReference>
<dbReference type="InterPro" id="IPR028096">
    <property type="entry name" value="EfeO_Cupredoxin"/>
</dbReference>
<keyword evidence="3" id="KW-1185">Reference proteome</keyword>
<accession>A0A2I2KY82</accession>
<dbReference type="Proteomes" id="UP000234331">
    <property type="component" value="Unassembled WGS sequence"/>
</dbReference>
<dbReference type="EMBL" id="FZMO01000445">
    <property type="protein sequence ID" value="SNQ50617.1"/>
    <property type="molecule type" value="Genomic_DNA"/>
</dbReference>
<dbReference type="SUPFAM" id="SSF49503">
    <property type="entry name" value="Cupredoxins"/>
    <property type="match status" value="1"/>
</dbReference>
<protein>
    <submittedName>
        <fullName evidence="2">Plastocyanin</fullName>
    </submittedName>
</protein>
<proteinExistence type="predicted"/>
<dbReference type="RefSeq" id="WP_423748146.1">
    <property type="nucleotide sequence ID" value="NZ_FZMO01000445.1"/>
</dbReference>
<dbReference type="InterPro" id="IPR008972">
    <property type="entry name" value="Cupredoxin"/>
</dbReference>
<evidence type="ECO:0000313" key="3">
    <source>
        <dbReference type="Proteomes" id="UP000234331"/>
    </source>
</evidence>
<evidence type="ECO:0000259" key="1">
    <source>
        <dbReference type="Pfam" id="PF13473"/>
    </source>
</evidence>
<organism evidence="2 3">
    <name type="scientific">Frankia canadensis</name>
    <dbReference type="NCBI Taxonomy" id="1836972"/>
    <lineage>
        <taxon>Bacteria</taxon>
        <taxon>Bacillati</taxon>
        <taxon>Actinomycetota</taxon>
        <taxon>Actinomycetes</taxon>
        <taxon>Frankiales</taxon>
        <taxon>Frankiaceae</taxon>
        <taxon>Frankia</taxon>
    </lineage>
</organism>
<dbReference type="Pfam" id="PF13473">
    <property type="entry name" value="Cupredoxin_1"/>
    <property type="match status" value="1"/>
</dbReference>
<name>A0A2I2KY82_9ACTN</name>
<evidence type="ECO:0000313" key="2">
    <source>
        <dbReference type="EMBL" id="SNQ50617.1"/>
    </source>
</evidence>
<gene>
    <name evidence="2" type="ORF">FRACA_50005</name>
</gene>
<feature type="domain" description="EfeO-type cupredoxin-like" evidence="1">
    <location>
        <begin position="63"/>
        <end position="152"/>
    </location>
</feature>
<sequence>MTRTPHDAQAAGRLQGVRVRSPRRGPAVASLAFVLAVLVGAAGCGGNGGPSPSAGPTVAATTGANGVQVFAVTGLPSMAFSASELVAKPGTIRVDFSVAPGSAPHNFVIPRIRDAHTRIISAGESQSVTFTITQPGDYQVVCTLHPNMTATLKIT</sequence>